<reference evidence="8 9" key="1">
    <citation type="submission" date="2017-09" db="EMBL/GenBank/DDBJ databases">
        <title>Sphingomonas spermidinifaciens 9NM-10, whole genome shotgun sequence.</title>
        <authorList>
            <person name="Feng G."/>
            <person name="Zhu H."/>
        </authorList>
    </citation>
    <scope>NUCLEOTIDE SEQUENCE [LARGE SCALE GENOMIC DNA]</scope>
    <source>
        <strain evidence="8 9">9NM-10</strain>
    </source>
</reference>
<dbReference type="InterPro" id="IPR020891">
    <property type="entry name" value="UPF0758_CS"/>
</dbReference>
<keyword evidence="5" id="KW-0482">Metalloprotease</keyword>
<organism evidence="8 9">
    <name type="scientific">Sphingomonas spermidinifaciens</name>
    <dbReference type="NCBI Taxonomy" id="1141889"/>
    <lineage>
        <taxon>Bacteria</taxon>
        <taxon>Pseudomonadati</taxon>
        <taxon>Pseudomonadota</taxon>
        <taxon>Alphaproteobacteria</taxon>
        <taxon>Sphingomonadales</taxon>
        <taxon>Sphingomonadaceae</taxon>
        <taxon>Sphingomonas</taxon>
    </lineage>
</organism>
<dbReference type="OrthoDB" id="9804482at2"/>
<comment type="caution">
    <text evidence="8">The sequence shown here is derived from an EMBL/GenBank/DDBJ whole genome shotgun (WGS) entry which is preliminary data.</text>
</comment>
<dbReference type="PANTHER" id="PTHR30471">
    <property type="entry name" value="DNA REPAIR PROTEIN RADC"/>
    <property type="match status" value="1"/>
</dbReference>
<proteinExistence type="inferred from homology"/>
<evidence type="ECO:0000313" key="9">
    <source>
        <dbReference type="Proteomes" id="UP000218366"/>
    </source>
</evidence>
<keyword evidence="9" id="KW-1185">Reference proteome</keyword>
<dbReference type="AlphaFoldDB" id="A0A2A4B456"/>
<dbReference type="GO" id="GO:0046872">
    <property type="term" value="F:metal ion binding"/>
    <property type="evidence" value="ECO:0007669"/>
    <property type="project" value="UniProtKB-KW"/>
</dbReference>
<gene>
    <name evidence="8" type="ORF">COC42_14270</name>
</gene>
<sequence>MGDEPNDAAGHRARLRSRLLDHGGEGFHDYELIEYYLFNVIPRRDTKKIAKDLLREFKTIGGVLAADPIALSRVDGMGETSAAALKIAHAVAIRMLASEVAERPILSNWQALLDYLRADMAHRATECVRVLHLDSRNRLILDDKMSEGTIDQAVLHPREVIKRALEMNAASIILVHNHPSGDPQPSRADIDLTRTIVAAGKPLGIAVHDHLIIGTEGHASLRALGLM</sequence>
<evidence type="ECO:0000256" key="1">
    <source>
        <dbReference type="ARBA" id="ARBA00022670"/>
    </source>
</evidence>
<dbReference type="Gene3D" id="3.40.140.10">
    <property type="entry name" value="Cytidine Deaminase, domain 2"/>
    <property type="match status" value="1"/>
</dbReference>
<dbReference type="NCBIfam" id="TIGR00608">
    <property type="entry name" value="radc"/>
    <property type="match status" value="1"/>
</dbReference>
<dbReference type="PANTHER" id="PTHR30471:SF3">
    <property type="entry name" value="UPF0758 PROTEIN YEES-RELATED"/>
    <property type="match status" value="1"/>
</dbReference>
<dbReference type="InterPro" id="IPR025657">
    <property type="entry name" value="RadC_JAB"/>
</dbReference>
<dbReference type="InterPro" id="IPR001405">
    <property type="entry name" value="UPF0758"/>
</dbReference>
<evidence type="ECO:0000256" key="4">
    <source>
        <dbReference type="ARBA" id="ARBA00022833"/>
    </source>
</evidence>
<dbReference type="RefSeq" id="WP_096343946.1">
    <property type="nucleotide sequence ID" value="NZ_NWMW01000002.1"/>
</dbReference>
<keyword evidence="4" id="KW-0862">Zinc</keyword>
<dbReference type="InterPro" id="IPR037518">
    <property type="entry name" value="MPN"/>
</dbReference>
<dbReference type="SUPFAM" id="SSF102712">
    <property type="entry name" value="JAB1/MPN domain"/>
    <property type="match status" value="1"/>
</dbReference>
<evidence type="ECO:0000313" key="8">
    <source>
        <dbReference type="EMBL" id="PCD02569.1"/>
    </source>
</evidence>
<name>A0A2A4B456_9SPHN</name>
<evidence type="ECO:0000259" key="7">
    <source>
        <dbReference type="PROSITE" id="PS50249"/>
    </source>
</evidence>
<protein>
    <recommendedName>
        <fullName evidence="7">MPN domain-containing protein</fullName>
    </recommendedName>
</protein>
<evidence type="ECO:0000256" key="3">
    <source>
        <dbReference type="ARBA" id="ARBA00022801"/>
    </source>
</evidence>
<dbReference type="InterPro" id="IPR010994">
    <property type="entry name" value="RuvA_2-like"/>
</dbReference>
<dbReference type="Pfam" id="PF04002">
    <property type="entry name" value="RadC"/>
    <property type="match status" value="1"/>
</dbReference>
<dbReference type="PROSITE" id="PS01302">
    <property type="entry name" value="UPF0758"/>
    <property type="match status" value="1"/>
</dbReference>
<dbReference type="SUPFAM" id="SSF47781">
    <property type="entry name" value="RuvA domain 2-like"/>
    <property type="match status" value="1"/>
</dbReference>
<evidence type="ECO:0000256" key="5">
    <source>
        <dbReference type="ARBA" id="ARBA00023049"/>
    </source>
</evidence>
<dbReference type="Gene3D" id="1.10.150.20">
    <property type="entry name" value="5' to 3' exonuclease, C-terminal subdomain"/>
    <property type="match status" value="1"/>
</dbReference>
<dbReference type="CDD" id="cd08071">
    <property type="entry name" value="MPN_DUF2466"/>
    <property type="match status" value="1"/>
</dbReference>
<dbReference type="Proteomes" id="UP000218366">
    <property type="component" value="Unassembled WGS sequence"/>
</dbReference>
<keyword evidence="1" id="KW-0645">Protease</keyword>
<dbReference type="EMBL" id="NWMW01000002">
    <property type="protein sequence ID" value="PCD02569.1"/>
    <property type="molecule type" value="Genomic_DNA"/>
</dbReference>
<dbReference type="NCBIfam" id="NF000642">
    <property type="entry name" value="PRK00024.1"/>
    <property type="match status" value="1"/>
</dbReference>
<feature type="domain" description="MPN" evidence="7">
    <location>
        <begin position="105"/>
        <end position="227"/>
    </location>
</feature>
<dbReference type="PROSITE" id="PS50249">
    <property type="entry name" value="MPN"/>
    <property type="match status" value="1"/>
</dbReference>
<dbReference type="GO" id="GO:0006508">
    <property type="term" value="P:proteolysis"/>
    <property type="evidence" value="ECO:0007669"/>
    <property type="project" value="UniProtKB-KW"/>
</dbReference>
<evidence type="ECO:0000256" key="6">
    <source>
        <dbReference type="RuleBase" id="RU003797"/>
    </source>
</evidence>
<comment type="similarity">
    <text evidence="6">Belongs to the UPF0758 family.</text>
</comment>
<keyword evidence="3" id="KW-0378">Hydrolase</keyword>
<dbReference type="GO" id="GO:0008237">
    <property type="term" value="F:metallopeptidase activity"/>
    <property type="evidence" value="ECO:0007669"/>
    <property type="project" value="UniProtKB-KW"/>
</dbReference>
<accession>A0A2A4B456</accession>
<evidence type="ECO:0000256" key="2">
    <source>
        <dbReference type="ARBA" id="ARBA00022723"/>
    </source>
</evidence>
<keyword evidence="2" id="KW-0479">Metal-binding</keyword>